<dbReference type="OrthoDB" id="3353438at2"/>
<dbReference type="InterPro" id="IPR015813">
    <property type="entry name" value="Pyrv/PenolPyrv_kinase-like_dom"/>
</dbReference>
<keyword evidence="2" id="KW-1185">Reference proteome</keyword>
<comment type="caution">
    <text evidence="1">The sequence shown here is derived from an EMBL/GenBank/DDBJ whole genome shotgun (WGS) entry which is preliminary data.</text>
</comment>
<name>A0A4R6KK86_9ACTN</name>
<sequence length="83" mass="8815">MGHRKPTAVIRTGDETPALVDAYCTVLDACRAHGKSVGVGGLSSRLDLARRFVDARARHVSVGTDLSFLIHEAEAALADLSLE</sequence>
<evidence type="ECO:0000313" key="1">
    <source>
        <dbReference type="EMBL" id="TDO51738.1"/>
    </source>
</evidence>
<proteinExistence type="predicted"/>
<gene>
    <name evidence="1" type="ORF">EV643_103477</name>
</gene>
<dbReference type="InterPro" id="IPR040442">
    <property type="entry name" value="Pyrv_kinase-like_dom_sf"/>
</dbReference>
<organism evidence="1 2">
    <name type="scientific">Kribbella caucasensis</name>
    <dbReference type="NCBI Taxonomy" id="2512215"/>
    <lineage>
        <taxon>Bacteria</taxon>
        <taxon>Bacillati</taxon>
        <taxon>Actinomycetota</taxon>
        <taxon>Actinomycetes</taxon>
        <taxon>Propionibacteriales</taxon>
        <taxon>Kribbellaceae</taxon>
        <taxon>Kribbella</taxon>
    </lineage>
</organism>
<dbReference type="GO" id="GO:0003824">
    <property type="term" value="F:catalytic activity"/>
    <property type="evidence" value="ECO:0007669"/>
    <property type="project" value="InterPro"/>
</dbReference>
<protein>
    <submittedName>
        <fullName evidence="1">Uncharacterized protein</fullName>
    </submittedName>
</protein>
<dbReference type="RefSeq" id="WP_133799631.1">
    <property type="nucleotide sequence ID" value="NZ_SNWQ01000003.1"/>
</dbReference>
<dbReference type="SUPFAM" id="SSF51621">
    <property type="entry name" value="Phosphoenolpyruvate/pyruvate domain"/>
    <property type="match status" value="1"/>
</dbReference>
<evidence type="ECO:0000313" key="2">
    <source>
        <dbReference type="Proteomes" id="UP000295388"/>
    </source>
</evidence>
<dbReference type="Gene3D" id="3.20.20.60">
    <property type="entry name" value="Phosphoenolpyruvate-binding domains"/>
    <property type="match status" value="1"/>
</dbReference>
<accession>A0A4R6KK86</accession>
<dbReference type="Proteomes" id="UP000295388">
    <property type="component" value="Unassembled WGS sequence"/>
</dbReference>
<dbReference type="AlphaFoldDB" id="A0A4R6KK86"/>
<reference evidence="1 2" key="1">
    <citation type="submission" date="2019-03" db="EMBL/GenBank/DDBJ databases">
        <title>Genomic Encyclopedia of Type Strains, Phase III (KMG-III): the genomes of soil and plant-associated and newly described type strains.</title>
        <authorList>
            <person name="Whitman W."/>
        </authorList>
    </citation>
    <scope>NUCLEOTIDE SEQUENCE [LARGE SCALE GENOMIC DNA]</scope>
    <source>
        <strain evidence="1 2">VKM Ac-2527</strain>
    </source>
</reference>
<dbReference type="EMBL" id="SNWQ01000003">
    <property type="protein sequence ID" value="TDO51738.1"/>
    <property type="molecule type" value="Genomic_DNA"/>
</dbReference>